<keyword evidence="2" id="KW-0472">Membrane</keyword>
<dbReference type="AlphaFoldDB" id="A0A558DQF3"/>
<reference evidence="3 4" key="1">
    <citation type="submission" date="2019-07" db="EMBL/GenBank/DDBJ databases">
        <title>The pathways for chlorine oxyanion respiration interact through the shared metabolite chlorate.</title>
        <authorList>
            <person name="Barnum T.P."/>
            <person name="Cheng Y."/>
            <person name="Hill K.A."/>
            <person name="Lucas L.N."/>
            <person name="Carlson H.K."/>
            <person name="Coates J.D."/>
        </authorList>
    </citation>
    <scope>NUCLEOTIDE SEQUENCE [LARGE SCALE GENOMIC DNA]</scope>
    <source>
        <strain evidence="3 4">BK-1</strain>
    </source>
</reference>
<feature type="region of interest" description="Disordered" evidence="1">
    <location>
        <begin position="78"/>
        <end position="112"/>
    </location>
</feature>
<dbReference type="PROSITE" id="PS51257">
    <property type="entry name" value="PROKAR_LIPOPROTEIN"/>
    <property type="match status" value="1"/>
</dbReference>
<evidence type="ECO:0000313" key="3">
    <source>
        <dbReference type="EMBL" id="TVO72986.1"/>
    </source>
</evidence>
<organism evidence="3 4">
    <name type="scientific">Sedimenticola selenatireducens</name>
    <dbReference type="NCBI Taxonomy" id="191960"/>
    <lineage>
        <taxon>Bacteria</taxon>
        <taxon>Pseudomonadati</taxon>
        <taxon>Pseudomonadota</taxon>
        <taxon>Gammaproteobacteria</taxon>
        <taxon>Chromatiales</taxon>
        <taxon>Sedimenticolaceae</taxon>
        <taxon>Sedimenticola</taxon>
    </lineage>
</organism>
<proteinExistence type="predicted"/>
<keyword evidence="4" id="KW-1185">Reference proteome</keyword>
<name>A0A558DQF3_9GAMM</name>
<feature type="transmembrane region" description="Helical" evidence="2">
    <location>
        <begin position="52"/>
        <end position="70"/>
    </location>
</feature>
<protein>
    <submittedName>
        <fullName evidence="3">AmpG family muropeptide MFS transporter</fullName>
    </submittedName>
</protein>
<dbReference type="Proteomes" id="UP000316649">
    <property type="component" value="Unassembled WGS sequence"/>
</dbReference>
<evidence type="ECO:0000256" key="1">
    <source>
        <dbReference type="SAM" id="MobiDB-lite"/>
    </source>
</evidence>
<keyword evidence="2" id="KW-0812">Transmembrane</keyword>
<evidence type="ECO:0000256" key="2">
    <source>
        <dbReference type="SAM" id="Phobius"/>
    </source>
</evidence>
<dbReference type="OrthoDB" id="2989509at2"/>
<feature type="compositionally biased region" description="Polar residues" evidence="1">
    <location>
        <begin position="103"/>
        <end position="112"/>
    </location>
</feature>
<comment type="caution">
    <text evidence="3">The sequence shown here is derived from an EMBL/GenBank/DDBJ whole genome shotgun (WGS) entry which is preliminary data.</text>
</comment>
<dbReference type="EMBL" id="VMNH01000014">
    <property type="protein sequence ID" value="TVO72986.1"/>
    <property type="molecule type" value="Genomic_DNA"/>
</dbReference>
<evidence type="ECO:0000313" key="4">
    <source>
        <dbReference type="Proteomes" id="UP000316649"/>
    </source>
</evidence>
<accession>A0A558DQF3</accession>
<gene>
    <name evidence="3" type="ORF">FHP88_12100</name>
</gene>
<keyword evidence="2" id="KW-1133">Transmembrane helix</keyword>
<sequence>MMNSNKQETDNKKRGGHAHSNHMWMMVACCALPIIGFVAIGFLGISSPSLETLIAVICPIGMVGMMYMMNRDNKAEESNRSCCSTKAKNEEASDKEAEDQPIPIQQTGTLKA</sequence>
<feature type="transmembrane region" description="Helical" evidence="2">
    <location>
        <begin position="21"/>
        <end position="46"/>
    </location>
</feature>
<dbReference type="RefSeq" id="WP_144359343.1">
    <property type="nucleotide sequence ID" value="NZ_VMNH01000014.1"/>
</dbReference>